<evidence type="ECO:0000256" key="1">
    <source>
        <dbReference type="SAM" id="MobiDB-lite"/>
    </source>
</evidence>
<feature type="compositionally biased region" description="Basic and acidic residues" evidence="1">
    <location>
        <begin position="346"/>
        <end position="360"/>
    </location>
</feature>
<organism evidence="2 3">
    <name type="scientific">Plicaturopsis crispa FD-325 SS-3</name>
    <dbReference type="NCBI Taxonomy" id="944288"/>
    <lineage>
        <taxon>Eukaryota</taxon>
        <taxon>Fungi</taxon>
        <taxon>Dikarya</taxon>
        <taxon>Basidiomycota</taxon>
        <taxon>Agaricomycotina</taxon>
        <taxon>Agaricomycetes</taxon>
        <taxon>Agaricomycetidae</taxon>
        <taxon>Amylocorticiales</taxon>
        <taxon>Amylocorticiaceae</taxon>
        <taxon>Plicatura</taxon>
        <taxon>Plicaturopsis crispa</taxon>
    </lineage>
</organism>
<gene>
    <name evidence="2" type="ORF">PLICRDRAFT_32807</name>
</gene>
<reference evidence="2 3" key="1">
    <citation type="submission" date="2014-06" db="EMBL/GenBank/DDBJ databases">
        <title>Evolutionary Origins and Diversification of the Mycorrhizal Mutualists.</title>
        <authorList>
            <consortium name="DOE Joint Genome Institute"/>
            <consortium name="Mycorrhizal Genomics Consortium"/>
            <person name="Kohler A."/>
            <person name="Kuo A."/>
            <person name="Nagy L.G."/>
            <person name="Floudas D."/>
            <person name="Copeland A."/>
            <person name="Barry K.W."/>
            <person name="Cichocki N."/>
            <person name="Veneault-Fourrey C."/>
            <person name="LaButti K."/>
            <person name="Lindquist E.A."/>
            <person name="Lipzen A."/>
            <person name="Lundell T."/>
            <person name="Morin E."/>
            <person name="Murat C."/>
            <person name="Riley R."/>
            <person name="Ohm R."/>
            <person name="Sun H."/>
            <person name="Tunlid A."/>
            <person name="Henrissat B."/>
            <person name="Grigoriev I.V."/>
            <person name="Hibbett D.S."/>
            <person name="Martin F."/>
        </authorList>
    </citation>
    <scope>NUCLEOTIDE SEQUENCE [LARGE SCALE GENOMIC DNA]</scope>
    <source>
        <strain evidence="2 3">FD-325 SS-3</strain>
    </source>
</reference>
<dbReference type="HOGENOM" id="CLU_444181_0_0_1"/>
<evidence type="ECO:0000313" key="3">
    <source>
        <dbReference type="Proteomes" id="UP000053263"/>
    </source>
</evidence>
<proteinExistence type="predicted"/>
<dbReference type="AlphaFoldDB" id="A0A0C9T657"/>
<feature type="compositionally biased region" description="Basic and acidic residues" evidence="1">
    <location>
        <begin position="374"/>
        <end position="387"/>
    </location>
</feature>
<evidence type="ECO:0000313" key="2">
    <source>
        <dbReference type="EMBL" id="KII83598.1"/>
    </source>
</evidence>
<feature type="region of interest" description="Disordered" evidence="1">
    <location>
        <begin position="457"/>
        <end position="484"/>
    </location>
</feature>
<protein>
    <submittedName>
        <fullName evidence="2">Uncharacterized protein</fullName>
    </submittedName>
</protein>
<feature type="region of interest" description="Disordered" evidence="1">
    <location>
        <begin position="366"/>
        <end position="387"/>
    </location>
</feature>
<sequence>MSPHPIHRPRYAGFIAKARWLRRRSAGRLPPSSKNLFLTTVHSDNLRSFIVSTNVTDPPQGTDSRNIAYNARIASPTGARATSPQATPDSPRVTTFFPPRIITSSSLRAQLSSFLRAQLPSFPRLRSLHRGQSCPPLCKQQRPLLSVQQRFLLRMQLRRTQLRVPPHALLCSLLRTCGPALCYASSSALSSACSFVLSLPMASLPCFSKKDVNIQSTRRFTYATTYATCAESMFAASKPMGDPSTSVYNTFRPRWGTGDPAVTSVSLAPKENEEDTRALRMGAQPPIRPSLMLRREDDAEATRPRAVSATGMRLMYTSGSRRMAETVAQPSLAVGQSFAEAGPGDCEQRGGGESSLHRGARERAHIHLSTGWTPRRDTDSSTVPDSRDVEVDGRIASALIAHGLGVRRGEVLTVLREMRSFGRYDDVQMRPFNVFEYGTVGRTAGLVDRSEWPADCIRQGPADRAPRIDGARRDVGKADGPRNRPLHQVERRAWRGVPKRLRRGENGSWASTSRGNMTGDAVDSRIRRRGPEVDRTGATAEVTRRLQRMDSCREYALQLGARKPARHIRSASGTDSEYLFREGCLVEHRGVNHPYADREPMRVGRRARGQREVKL</sequence>
<name>A0A0C9T657_PLICR</name>
<dbReference type="EMBL" id="KN832575">
    <property type="protein sequence ID" value="KII83598.1"/>
    <property type="molecule type" value="Genomic_DNA"/>
</dbReference>
<feature type="region of interest" description="Disordered" evidence="1">
    <location>
        <begin position="341"/>
        <end position="360"/>
    </location>
</feature>
<accession>A0A0C9T657</accession>
<dbReference type="Proteomes" id="UP000053263">
    <property type="component" value="Unassembled WGS sequence"/>
</dbReference>
<keyword evidence="3" id="KW-1185">Reference proteome</keyword>
<feature type="compositionally biased region" description="Basic and acidic residues" evidence="1">
    <location>
        <begin position="464"/>
        <end position="484"/>
    </location>
</feature>